<dbReference type="InterPro" id="IPR015943">
    <property type="entry name" value="WD40/YVTN_repeat-like_dom_sf"/>
</dbReference>
<feature type="domain" description="EF-hand" evidence="2">
    <location>
        <begin position="260"/>
        <end position="295"/>
    </location>
</feature>
<dbReference type="SUPFAM" id="SSF47473">
    <property type="entry name" value="EF-hand"/>
    <property type="match status" value="1"/>
</dbReference>
<evidence type="ECO:0000259" key="2">
    <source>
        <dbReference type="PROSITE" id="PS50222"/>
    </source>
</evidence>
<gene>
    <name evidence="3" type="ORF">BBO99_00006399</name>
</gene>
<feature type="compositionally biased region" description="Acidic residues" evidence="1">
    <location>
        <begin position="238"/>
        <end position="263"/>
    </location>
</feature>
<comment type="caution">
    <text evidence="3">The sequence shown here is derived from an EMBL/GenBank/DDBJ whole genome shotgun (WGS) entry which is preliminary data.</text>
</comment>
<dbReference type="Gene3D" id="1.10.238.10">
    <property type="entry name" value="EF-hand"/>
    <property type="match status" value="1"/>
</dbReference>
<dbReference type="Gene3D" id="2.130.10.10">
    <property type="entry name" value="YVTN repeat-like/Quinoprotein amine dehydrogenase"/>
    <property type="match status" value="1"/>
</dbReference>
<dbReference type="Proteomes" id="UP000285624">
    <property type="component" value="Unassembled WGS sequence"/>
</dbReference>
<reference evidence="3 4" key="1">
    <citation type="journal article" date="2019" name="Mol. Plant Pathol.">
        <title>Genome sequencing of oomycete isolates from Chile supports the New Zealand origin of Phytophthora kernoviae and makes available the first Nothophytophthora sp. genome.</title>
        <authorList>
            <person name="Studholme D.J."/>
            <person name="Panda P."/>
            <person name="Sanfuentes Von Stowasser E."/>
            <person name="Gonzalez M."/>
            <person name="Hill R."/>
            <person name="Sambles C."/>
            <person name="Grant M."/>
            <person name="Williams N.M."/>
            <person name="McDougal R.L."/>
        </authorList>
    </citation>
    <scope>NUCLEOTIDE SEQUENCE [LARGE SCALE GENOMIC DNA]</scope>
    <source>
        <strain evidence="3">Chile4</strain>
    </source>
</reference>
<name>A0A421GKZ5_9STRA</name>
<evidence type="ECO:0000313" key="4">
    <source>
        <dbReference type="Proteomes" id="UP000285624"/>
    </source>
</evidence>
<dbReference type="PROSITE" id="PS50222">
    <property type="entry name" value="EF_HAND_2"/>
    <property type="match status" value="2"/>
</dbReference>
<dbReference type="GO" id="GO:0005509">
    <property type="term" value="F:calcium ion binding"/>
    <property type="evidence" value="ECO:0007669"/>
    <property type="project" value="InterPro"/>
</dbReference>
<dbReference type="EMBL" id="MBDN02000220">
    <property type="protein sequence ID" value="RLN77880.1"/>
    <property type="molecule type" value="Genomic_DNA"/>
</dbReference>
<dbReference type="InterPro" id="IPR002048">
    <property type="entry name" value="EF_hand_dom"/>
</dbReference>
<organism evidence="3 4">
    <name type="scientific">Phytophthora kernoviae</name>
    <dbReference type="NCBI Taxonomy" id="325452"/>
    <lineage>
        <taxon>Eukaryota</taxon>
        <taxon>Sar</taxon>
        <taxon>Stramenopiles</taxon>
        <taxon>Oomycota</taxon>
        <taxon>Peronosporomycetes</taxon>
        <taxon>Peronosporales</taxon>
        <taxon>Peronosporaceae</taxon>
        <taxon>Phytophthora</taxon>
    </lineage>
</organism>
<feature type="region of interest" description="Disordered" evidence="1">
    <location>
        <begin position="235"/>
        <end position="265"/>
    </location>
</feature>
<dbReference type="AlphaFoldDB" id="A0A421GKZ5"/>
<feature type="region of interest" description="Disordered" evidence="1">
    <location>
        <begin position="696"/>
        <end position="766"/>
    </location>
</feature>
<feature type="domain" description="EF-hand" evidence="2">
    <location>
        <begin position="379"/>
        <end position="414"/>
    </location>
</feature>
<evidence type="ECO:0000256" key="1">
    <source>
        <dbReference type="SAM" id="MobiDB-lite"/>
    </source>
</evidence>
<sequence length="1164" mass="121690">MELATEHVRMLDAGRQHISYSSPLTTDCFASVASKKTQLLQHGNTYGLSFVALEKGFMVAKHDAFEASCHDYIKRRQEAVDHGQKLTLEEIYALPAAKEVHLPSIAYWIALSPDELTVAVAYGDSVALFEVAHILEVEAPTPFQTFSTLQVQEIAWCTEPSSELFAVLTMEKQVVLCSLAGEKDTIEAQSASASMNDELEFVGSPTLFEQSATRSVVVQEPGMISKTANNVISHEYGQNDENEFAESDGEDSDEEEERKEEEDNARTTFRSIAADGTDYITSEHFAKLFKALGATYSEDEHGAAIGKLKRDGKVYEDDFVSWYVNWIFGDEDSDDDESINSKAAPLKNNVISHEYGQNDENEFAESDGEDSDEEEERKEEEDNARTTFRSIAADGTDYITSEHFAKLFKALAASGSAYPPDTSSKPKPPAFGSAGGYPPDTSSKPKPPAFGSAGGYPPDTSSKPKPPAFGAASGGYPPDTSSKPKPPAFGSAGGYPPDTSSKPKPPAFGAASGGYPPDTSSKPKPPIDGDVHEQLEYGREILRSFNDETLKRTLEEQPLDQRSKETWASLKDKLGEVEKCCAELDNHLSSSKIGADGAGAVTSAHLFRVLKQTYDSSKMQYNRVCKLAEHLEKLSMRGSRLGHTSGVSGISSVETDTHLRASKAEMVQVITETEQRSHDVRQHFLSLCNNVVTPRDVFSTPRHSTSDDIKKYLNGGPVPPKMGTSAATSKSPAPAEPAAKTGFGSFGVSNTPKDTTSKPSPFGASKATPFGAAPSAFSLGPAANSSSGFGGFGSTATIPNTGASPFGKPAVDYRQKLVEFYQKHNPEKLNSVDTTLQKYKGREEQLFQNLATKYKVNAAGGTSVPPASPAVQPTKPNAAASPFGQAGAFSAPSASSGAAFGSASSVGFGAVKPPSASPFGAAAQTFNGFGSSGGSAFGSTPTTPAFGSPSVFGAATGGFGAAAGGVDYRQKLTEFYQRHNPNKLNSVDATLEKYKGREDRLFAMLEQKYLGKPVSAAPATGGFGIPSTASFGGGSGFGAPSTLGGASPTPAFGSASSLGGAAQPAFGGASGFGTTSNIGSGFGPAAPAASGGAAAGSGFSSFGAQTSTFGAGQQQSGGFGAAVQQSGGFGGTANSGGFGSSFGSSQTGFGQQGAFNSASFTQMR</sequence>
<proteinExistence type="predicted"/>
<accession>A0A421GKZ5</accession>
<feature type="compositionally biased region" description="Low complexity" evidence="1">
    <location>
        <begin position="1141"/>
        <end position="1155"/>
    </location>
</feature>
<feature type="region of interest" description="Disordered" evidence="1">
    <location>
        <begin position="350"/>
        <end position="389"/>
    </location>
</feature>
<feature type="compositionally biased region" description="Acidic residues" evidence="1">
    <location>
        <begin position="357"/>
        <end position="382"/>
    </location>
</feature>
<keyword evidence="4" id="KW-1185">Reference proteome</keyword>
<feature type="region of interest" description="Disordered" evidence="1">
    <location>
        <begin position="1134"/>
        <end position="1164"/>
    </location>
</feature>
<dbReference type="InterPro" id="IPR011992">
    <property type="entry name" value="EF-hand-dom_pair"/>
</dbReference>
<evidence type="ECO:0000313" key="3">
    <source>
        <dbReference type="EMBL" id="RLN77880.1"/>
    </source>
</evidence>
<feature type="compositionally biased region" description="Polar residues" evidence="1">
    <location>
        <begin position="747"/>
        <end position="759"/>
    </location>
</feature>
<dbReference type="STRING" id="325452.A0A421GKZ5"/>
<dbReference type="PANTHER" id="PTHR39666">
    <property type="entry name" value="RANBP2-TYPE DOMAIN-CONTAINING PROTEIN"/>
    <property type="match status" value="1"/>
</dbReference>
<protein>
    <recommendedName>
        <fullName evidence="2">EF-hand domain-containing protein</fullName>
    </recommendedName>
</protein>
<feature type="compositionally biased region" description="Low complexity" evidence="1">
    <location>
        <begin position="724"/>
        <end position="741"/>
    </location>
</feature>
<feature type="region of interest" description="Disordered" evidence="1">
    <location>
        <begin position="415"/>
        <end position="531"/>
    </location>
</feature>
<dbReference type="PANTHER" id="PTHR39666:SF1">
    <property type="entry name" value="NUCLEAR PORE COMPLEX NUP2_50_61 DOMAIN-CONTAINING PROTEIN"/>
    <property type="match status" value="1"/>
</dbReference>